<dbReference type="RefSeq" id="XP_008244709.1">
    <property type="nucleotide sequence ID" value="XM_008246487.2"/>
</dbReference>
<evidence type="ECO:0000256" key="1">
    <source>
        <dbReference type="ARBA" id="ARBA00001936"/>
    </source>
</evidence>
<proteinExistence type="inferred from homology"/>
<evidence type="ECO:0000313" key="13">
    <source>
        <dbReference type="Proteomes" id="UP000694861"/>
    </source>
</evidence>
<evidence type="ECO:0000256" key="11">
    <source>
        <dbReference type="ARBA" id="ARBA00023136"/>
    </source>
</evidence>
<evidence type="ECO:0000256" key="8">
    <source>
        <dbReference type="ARBA" id="ARBA00022968"/>
    </source>
</evidence>
<evidence type="ECO:0000313" key="14">
    <source>
        <dbReference type="RefSeq" id="XP_008244709.1"/>
    </source>
</evidence>
<evidence type="ECO:0000256" key="3">
    <source>
        <dbReference type="ARBA" id="ARBA00004922"/>
    </source>
</evidence>
<comment type="subcellular location">
    <subcellularLocation>
        <location evidence="2">Golgi apparatus membrane</location>
        <topology evidence="2">Single-pass type II membrane protein</topology>
    </subcellularLocation>
</comment>
<keyword evidence="10" id="KW-0333">Golgi apparatus</keyword>
<keyword evidence="5" id="KW-0328">Glycosyltransferase</keyword>
<name>A0ABM0PUK9_PRUMU</name>
<sequence length="95" mass="10939">MGGVQKEIDKYRDFLVIDVNEDYVKTSTSNTSRQGENTFTNPYWMHEEPKMKWYEKSGHLIGSEYVRHAYGPIYVLSAEVVAPLAIARNNRKVIG</sequence>
<evidence type="ECO:0000256" key="12">
    <source>
        <dbReference type="ARBA" id="ARBA00023211"/>
    </source>
</evidence>
<keyword evidence="11" id="KW-0472">Membrane</keyword>
<accession>A0ABM0PUK9</accession>
<keyword evidence="12" id="KW-0464">Manganese</keyword>
<dbReference type="Pfam" id="PF01762">
    <property type="entry name" value="Galactosyl_T"/>
    <property type="match status" value="1"/>
</dbReference>
<keyword evidence="8" id="KW-0735">Signal-anchor</keyword>
<evidence type="ECO:0000256" key="4">
    <source>
        <dbReference type="ARBA" id="ARBA00008661"/>
    </source>
</evidence>
<reference evidence="13" key="1">
    <citation type="journal article" date="2012" name="Nat. Commun.">
        <title>The genome of Prunus mume.</title>
        <authorList>
            <person name="Zhang Q."/>
            <person name="Chen W."/>
            <person name="Sun L."/>
            <person name="Zhao F."/>
            <person name="Huang B."/>
            <person name="Yang W."/>
            <person name="Tao Y."/>
            <person name="Wang J."/>
            <person name="Yuan Z."/>
            <person name="Fan G."/>
            <person name="Xing Z."/>
            <person name="Han C."/>
            <person name="Pan H."/>
            <person name="Zhong X."/>
            <person name="Shi W."/>
            <person name="Liang X."/>
            <person name="Du D."/>
            <person name="Sun F."/>
            <person name="Xu Z."/>
            <person name="Hao R."/>
            <person name="Lv T."/>
            <person name="Lv Y."/>
            <person name="Zheng Z."/>
            <person name="Sun M."/>
            <person name="Luo L."/>
            <person name="Cai M."/>
            <person name="Gao Y."/>
            <person name="Wang J."/>
            <person name="Yin Y."/>
            <person name="Xu X."/>
            <person name="Cheng T."/>
            <person name="Wang J."/>
        </authorList>
    </citation>
    <scope>NUCLEOTIDE SEQUENCE [LARGE SCALE GENOMIC DNA]</scope>
</reference>
<keyword evidence="7" id="KW-0812">Transmembrane</keyword>
<evidence type="ECO:0000256" key="9">
    <source>
        <dbReference type="ARBA" id="ARBA00022989"/>
    </source>
</evidence>
<dbReference type="GeneID" id="103342831"/>
<reference evidence="14" key="2">
    <citation type="submission" date="2025-08" db="UniProtKB">
        <authorList>
            <consortium name="RefSeq"/>
        </authorList>
    </citation>
    <scope>IDENTIFICATION</scope>
</reference>
<keyword evidence="9" id="KW-1133">Transmembrane helix</keyword>
<gene>
    <name evidence="14" type="primary">LOC103342831</name>
</gene>
<keyword evidence="6" id="KW-0808">Transferase</keyword>
<protein>
    <submittedName>
        <fullName evidence="14">Probable beta-1,3-galactosyltransferase 12</fullName>
    </submittedName>
</protein>
<dbReference type="Proteomes" id="UP000694861">
    <property type="component" value="Unplaced"/>
</dbReference>
<organism evidence="13 14">
    <name type="scientific">Prunus mume</name>
    <name type="common">Japanese apricot</name>
    <name type="synonym">Armeniaca mume</name>
    <dbReference type="NCBI Taxonomy" id="102107"/>
    <lineage>
        <taxon>Eukaryota</taxon>
        <taxon>Viridiplantae</taxon>
        <taxon>Streptophyta</taxon>
        <taxon>Embryophyta</taxon>
        <taxon>Tracheophyta</taxon>
        <taxon>Spermatophyta</taxon>
        <taxon>Magnoliopsida</taxon>
        <taxon>eudicotyledons</taxon>
        <taxon>Gunneridae</taxon>
        <taxon>Pentapetalae</taxon>
        <taxon>rosids</taxon>
        <taxon>fabids</taxon>
        <taxon>Rosales</taxon>
        <taxon>Rosaceae</taxon>
        <taxon>Amygdaloideae</taxon>
        <taxon>Amygdaleae</taxon>
        <taxon>Prunus</taxon>
    </lineage>
</organism>
<comment type="pathway">
    <text evidence="3">Protein modification; protein glycosylation.</text>
</comment>
<keyword evidence="13" id="KW-1185">Reference proteome</keyword>
<evidence type="ECO:0000256" key="2">
    <source>
        <dbReference type="ARBA" id="ARBA00004323"/>
    </source>
</evidence>
<evidence type="ECO:0000256" key="5">
    <source>
        <dbReference type="ARBA" id="ARBA00022676"/>
    </source>
</evidence>
<evidence type="ECO:0000256" key="6">
    <source>
        <dbReference type="ARBA" id="ARBA00022679"/>
    </source>
</evidence>
<comment type="cofactor">
    <cofactor evidence="1">
        <name>Mn(2+)</name>
        <dbReference type="ChEBI" id="CHEBI:29035"/>
    </cofactor>
</comment>
<comment type="similarity">
    <text evidence="4">Belongs to the glycosyltransferase 31 family.</text>
</comment>
<evidence type="ECO:0000256" key="7">
    <source>
        <dbReference type="ARBA" id="ARBA00022692"/>
    </source>
</evidence>
<dbReference type="InterPro" id="IPR002659">
    <property type="entry name" value="Glyco_trans_31"/>
</dbReference>
<evidence type="ECO:0000256" key="10">
    <source>
        <dbReference type="ARBA" id="ARBA00023034"/>
    </source>
</evidence>